<feature type="transmembrane region" description="Helical" evidence="1">
    <location>
        <begin position="51"/>
        <end position="68"/>
    </location>
</feature>
<dbReference type="InterPro" id="IPR005804">
    <property type="entry name" value="FA_desaturase_dom"/>
</dbReference>
<name>A0A158KB33_9BURK</name>
<evidence type="ECO:0000313" key="4">
    <source>
        <dbReference type="Proteomes" id="UP000054770"/>
    </source>
</evidence>
<dbReference type="GO" id="GO:0006629">
    <property type="term" value="P:lipid metabolic process"/>
    <property type="evidence" value="ECO:0007669"/>
    <property type="project" value="InterPro"/>
</dbReference>
<dbReference type="RefSeq" id="WP_087647356.1">
    <property type="nucleotide sequence ID" value="NZ_FCON02000075.1"/>
</dbReference>
<feature type="transmembrane region" description="Helical" evidence="1">
    <location>
        <begin position="80"/>
        <end position="101"/>
    </location>
</feature>
<dbReference type="Pfam" id="PF00487">
    <property type="entry name" value="FA_desaturase"/>
    <property type="match status" value="1"/>
</dbReference>
<feature type="transmembrane region" description="Helical" evidence="1">
    <location>
        <begin position="176"/>
        <end position="196"/>
    </location>
</feature>
<keyword evidence="1" id="KW-1133">Transmembrane helix</keyword>
<feature type="transmembrane region" description="Helical" evidence="1">
    <location>
        <begin position="148"/>
        <end position="164"/>
    </location>
</feature>
<organism evidence="3 4">
    <name type="scientific">Caballeronia choica</name>
    <dbReference type="NCBI Taxonomy" id="326476"/>
    <lineage>
        <taxon>Bacteria</taxon>
        <taxon>Pseudomonadati</taxon>
        <taxon>Pseudomonadota</taxon>
        <taxon>Betaproteobacteria</taxon>
        <taxon>Burkholderiales</taxon>
        <taxon>Burkholderiaceae</taxon>
        <taxon>Caballeronia</taxon>
    </lineage>
</organism>
<keyword evidence="1" id="KW-0812">Transmembrane</keyword>
<protein>
    <submittedName>
        <fullName evidence="3">Aminotransferase</fullName>
    </submittedName>
</protein>
<evidence type="ECO:0000259" key="2">
    <source>
        <dbReference type="Pfam" id="PF00487"/>
    </source>
</evidence>
<dbReference type="Proteomes" id="UP000054770">
    <property type="component" value="Unassembled WGS sequence"/>
</dbReference>
<dbReference type="AlphaFoldDB" id="A0A158KB33"/>
<evidence type="ECO:0000313" key="3">
    <source>
        <dbReference type="EMBL" id="SAL77979.1"/>
    </source>
</evidence>
<sequence length="398" mass="44302">MSLYLDDRQRQEIQRLRASWRWRSEWPTWLLIVGIYGGWFGVALIARTLGMPLALGALAVLSCWYMSLQHELLHGHPTRSALVNALFGVAPLAVWFPYAVYRESHLRHHDDEHLTDPARDPESYFVSAQRWEAAGAGMRLLLALRNTFVGRLLLGPAFSIAGALRDLGIAILRRDVLTVGSWALHGTLLVALAYWLDRRCGIGWFAFMFGVGYPALALGAVRSFHEHRAVEDASQRTVINEAGWFWRLLFLNNNYHAVHHDLPCVPWFALGTVYRGRRAAYAERNGRFVVHGYGEWLAKFAVSMVAPVVHPVLHPLGRQAAAASVRPAAQAATRLRTVRESDPARLEPATPRTAALAMRAAPVTPNAALIVQTRPQSAHEHLAFAKVTANDASTRLAS</sequence>
<gene>
    <name evidence="3" type="ORF">AWB68_05318</name>
</gene>
<accession>A0A158KB33</accession>
<evidence type="ECO:0000256" key="1">
    <source>
        <dbReference type="SAM" id="Phobius"/>
    </source>
</evidence>
<keyword evidence="4" id="KW-1185">Reference proteome</keyword>
<keyword evidence="3" id="KW-0808">Transferase</keyword>
<feature type="domain" description="Fatty acid desaturase" evidence="2">
    <location>
        <begin position="53"/>
        <end position="287"/>
    </location>
</feature>
<dbReference type="CDD" id="cd03509">
    <property type="entry name" value="DesA_FADS-like"/>
    <property type="match status" value="1"/>
</dbReference>
<dbReference type="OrthoDB" id="784276at2"/>
<feature type="transmembrane region" description="Helical" evidence="1">
    <location>
        <begin position="202"/>
        <end position="221"/>
    </location>
</feature>
<proteinExistence type="predicted"/>
<reference evidence="3" key="1">
    <citation type="submission" date="2016-01" db="EMBL/GenBank/DDBJ databases">
        <authorList>
            <person name="Peeters C."/>
        </authorList>
    </citation>
    <scope>NUCLEOTIDE SEQUENCE [LARGE SCALE GENOMIC DNA]</scope>
    <source>
        <strain evidence="3">LMG 22940</strain>
    </source>
</reference>
<dbReference type="GO" id="GO:0008483">
    <property type="term" value="F:transaminase activity"/>
    <property type="evidence" value="ECO:0007669"/>
    <property type="project" value="UniProtKB-KW"/>
</dbReference>
<keyword evidence="1" id="KW-0472">Membrane</keyword>
<dbReference type="EMBL" id="FCON02000075">
    <property type="protein sequence ID" value="SAL77979.1"/>
    <property type="molecule type" value="Genomic_DNA"/>
</dbReference>
<comment type="caution">
    <text evidence="3">The sequence shown here is derived from an EMBL/GenBank/DDBJ whole genome shotgun (WGS) entry which is preliminary data.</text>
</comment>
<feature type="transmembrane region" description="Helical" evidence="1">
    <location>
        <begin position="26"/>
        <end position="45"/>
    </location>
</feature>
<keyword evidence="3" id="KW-0032">Aminotransferase</keyword>